<accession>A0A0R2G0D5</accession>
<dbReference type="InterPro" id="IPR017501">
    <property type="entry name" value="Phage_infect_YhgE_C"/>
</dbReference>
<evidence type="ECO:0000313" key="8">
    <source>
        <dbReference type="EMBL" id="KRN30500.1"/>
    </source>
</evidence>
<keyword evidence="9" id="KW-1185">Reference proteome</keyword>
<evidence type="ECO:0000256" key="1">
    <source>
        <dbReference type="ARBA" id="ARBA00004141"/>
    </source>
</evidence>
<dbReference type="Gene3D" id="3.40.1710.10">
    <property type="entry name" value="abc type-2 transporter like domain"/>
    <property type="match status" value="1"/>
</dbReference>
<evidence type="ECO:0000256" key="2">
    <source>
        <dbReference type="ARBA" id="ARBA00022692"/>
    </source>
</evidence>
<comment type="caution">
    <text evidence="8">The sequence shown here is derived from an EMBL/GenBank/DDBJ whole genome shotgun (WGS) entry which is preliminary data.</text>
</comment>
<dbReference type="InterPro" id="IPR051328">
    <property type="entry name" value="T7SS_ABC-Transporter"/>
</dbReference>
<dbReference type="AlphaFoldDB" id="A0A0R2G0D5"/>
<dbReference type="Gene3D" id="1.20.5.170">
    <property type="match status" value="1"/>
</dbReference>
<dbReference type="InterPro" id="IPR017500">
    <property type="entry name" value="Phage_infect_YhgE_N"/>
</dbReference>
<dbReference type="InterPro" id="IPR023908">
    <property type="entry name" value="xxxLxxG_rpt"/>
</dbReference>
<reference evidence="8 9" key="1">
    <citation type="journal article" date="2015" name="Genome Announc.">
        <title>Expanding the biotechnology potential of lactobacilli through comparative genomics of 213 strains and associated genera.</title>
        <authorList>
            <person name="Sun Z."/>
            <person name="Harris H.M."/>
            <person name="McCann A."/>
            <person name="Guo C."/>
            <person name="Argimon S."/>
            <person name="Zhang W."/>
            <person name="Yang X."/>
            <person name="Jeffery I.B."/>
            <person name="Cooney J.C."/>
            <person name="Kagawa T.F."/>
            <person name="Liu W."/>
            <person name="Song Y."/>
            <person name="Salvetti E."/>
            <person name="Wrobel A."/>
            <person name="Rasinkangas P."/>
            <person name="Parkhill J."/>
            <person name="Rea M.C."/>
            <person name="O'Sullivan O."/>
            <person name="Ritari J."/>
            <person name="Douillard F.P."/>
            <person name="Paul Ross R."/>
            <person name="Yang R."/>
            <person name="Briner A.E."/>
            <person name="Felis G.E."/>
            <person name="de Vos W.M."/>
            <person name="Barrangou R."/>
            <person name="Klaenhammer T.R."/>
            <person name="Caufield P.W."/>
            <person name="Cui Y."/>
            <person name="Zhang H."/>
            <person name="O'Toole P.W."/>
        </authorList>
    </citation>
    <scope>NUCLEOTIDE SEQUENCE [LARGE SCALE GENOMIC DNA]</scope>
    <source>
        <strain evidence="8 9">DSM 20190</strain>
    </source>
</reference>
<evidence type="ECO:0000313" key="9">
    <source>
        <dbReference type="Proteomes" id="UP000051296"/>
    </source>
</evidence>
<name>A0A0R2G0D5_9LACO</name>
<dbReference type="Gene3D" id="1.10.287.950">
    <property type="entry name" value="Methyl-accepting chemotaxis protein"/>
    <property type="match status" value="1"/>
</dbReference>
<dbReference type="STRING" id="1123500.GCA_000420365_01382"/>
<feature type="transmembrane region" description="Helical" evidence="6">
    <location>
        <begin position="595"/>
        <end position="615"/>
    </location>
</feature>
<dbReference type="EMBL" id="JQAX01000006">
    <property type="protein sequence ID" value="KRN30500.1"/>
    <property type="molecule type" value="Genomic_DNA"/>
</dbReference>
<feature type="domain" description="ABC-2 type transporter transmembrane" evidence="7">
    <location>
        <begin position="8"/>
        <end position="138"/>
    </location>
</feature>
<dbReference type="PANTHER" id="PTHR43077">
    <property type="entry name" value="TRANSPORT PERMEASE YVFS-RELATED"/>
    <property type="match status" value="1"/>
</dbReference>
<dbReference type="FunCoup" id="A0A0R2G0D5">
    <property type="interactions" value="30"/>
</dbReference>
<feature type="transmembrane region" description="Helical" evidence="6">
    <location>
        <begin position="627"/>
        <end position="656"/>
    </location>
</feature>
<dbReference type="PANTHER" id="PTHR43077:SF5">
    <property type="entry name" value="PHAGE INFECTION PROTEIN"/>
    <property type="match status" value="1"/>
</dbReference>
<dbReference type="Pfam" id="PF12698">
    <property type="entry name" value="ABC2_membrane_3"/>
    <property type="match status" value="1"/>
</dbReference>
<dbReference type="NCBIfam" id="TIGR03061">
    <property type="entry name" value="pip_yhgE_Nterm"/>
    <property type="match status" value="1"/>
</dbReference>
<evidence type="ECO:0000256" key="6">
    <source>
        <dbReference type="SAM" id="Phobius"/>
    </source>
</evidence>
<dbReference type="InterPro" id="IPR013525">
    <property type="entry name" value="ABC2_TM"/>
</dbReference>
<gene>
    <name evidence="8" type="ORF">IV68_GL001326</name>
</gene>
<proteinExistence type="predicted"/>
<dbReference type="NCBIfam" id="TIGR03062">
    <property type="entry name" value="pip_yhgE_Cterm"/>
    <property type="match status" value="1"/>
</dbReference>
<comment type="subcellular location">
    <subcellularLocation>
        <location evidence="1">Membrane</location>
        <topology evidence="1">Multi-pass membrane protein</topology>
    </subcellularLocation>
</comment>
<dbReference type="GO" id="GO:0016020">
    <property type="term" value="C:membrane"/>
    <property type="evidence" value="ECO:0007669"/>
    <property type="project" value="UniProtKB-SubCell"/>
</dbReference>
<organism evidence="8 9">
    <name type="scientific">Weissella halotolerans DSM 20190</name>
    <dbReference type="NCBI Taxonomy" id="1123500"/>
    <lineage>
        <taxon>Bacteria</taxon>
        <taxon>Bacillati</taxon>
        <taxon>Bacillota</taxon>
        <taxon>Bacilli</taxon>
        <taxon>Lactobacillales</taxon>
        <taxon>Lactobacillaceae</taxon>
        <taxon>Weissella</taxon>
    </lineage>
</organism>
<evidence type="ECO:0000256" key="3">
    <source>
        <dbReference type="ARBA" id="ARBA00022989"/>
    </source>
</evidence>
<keyword evidence="2 6" id="KW-0812">Transmembrane</keyword>
<keyword evidence="5" id="KW-0175">Coiled coil</keyword>
<dbReference type="InParanoid" id="A0A0R2G0D5"/>
<sequence length="782" mass="83114">MPFLGSLWDTYGNVDQLPVALVNKDQPVSYQGQKLAVGDELVHELKKEKPLKIHYVSEHQAQTGLKDGRYYMAVTIPKQFSKDATTLLEQKPKQMTLHYDTSSGHSFIGGKLSESAAKQIQGQVATSVTKAYTKAMMTEVKKSGKGVAQAAAGNAKLADGAKQVADGSQKLSDNLGVLASSSLAFVDGAQQLKMGLNQYVNGVKQAQNGSAALDNGLSQLQGRVPSLQNGVTQLAAGQTTLTNGLNQYTDAVGQAANGSQKVTQGLQALNQTLQSANLKDKTTVLKKELAELDAALAALDKQGQSLPDISRLENQVGQLKTLMNQLDQAKAADNQAMQAAIKDLGASAHHGGTLSDEEVAAVQATVAKQTEQSHQRQILNQLQAAMPQLLQEVEPLLSQAGSLENTLAGLKKQPKPNVQAINQSLDQVAALPSAVQQLTAGSQQLTGGLQTLHGQAQPLMNGAVAVQGGLQTLKQELPALTSGVSQLRGGASQLNSGLATLTGNSGQLLSGSGQLANGAQQMQGGANQLFTGSKQLTPAVDQIEAGNDTLANKLGTAADKVKQLPAGKNFIKQFAQPTGLKHKEHDRVANNGTGMAPYMFSVGLYVGMLGINLMLNMVDPRGKITSVWAWIGTKVSILLGIATMMALVLFGLSQWILGMHFVNPMATLGFLIVMAWMDAFIVTALYMWFGRAGAFAAVVLLIAQLSLSAGTYPIQLSPAIYQQLHWTVPMTYTVDGLREVMMISGSAWPQVQAMAGFMLVGFVLMLAYYLLHKRRYDNTYGK</sequence>
<feature type="coiled-coil region" evidence="5">
    <location>
        <begin position="282"/>
        <end position="339"/>
    </location>
</feature>
<feature type="transmembrane region" description="Helical" evidence="6">
    <location>
        <begin position="668"/>
        <end position="688"/>
    </location>
</feature>
<dbReference type="eggNOG" id="COG1511">
    <property type="taxonomic scope" value="Bacteria"/>
</dbReference>
<keyword evidence="4 6" id="KW-0472">Membrane</keyword>
<keyword evidence="3 6" id="KW-1133">Transmembrane helix</keyword>
<feature type="transmembrane region" description="Helical" evidence="6">
    <location>
        <begin position="751"/>
        <end position="771"/>
    </location>
</feature>
<evidence type="ECO:0000259" key="7">
    <source>
        <dbReference type="Pfam" id="PF12698"/>
    </source>
</evidence>
<dbReference type="PATRIC" id="fig|1123500.6.peg.1326"/>
<evidence type="ECO:0000256" key="4">
    <source>
        <dbReference type="ARBA" id="ARBA00023136"/>
    </source>
</evidence>
<evidence type="ECO:0000256" key="5">
    <source>
        <dbReference type="SAM" id="Coils"/>
    </source>
</evidence>
<protein>
    <submittedName>
        <fullName evidence="8">Integral membrane protein</fullName>
    </submittedName>
</protein>
<dbReference type="Proteomes" id="UP000051296">
    <property type="component" value="Unassembled WGS sequence"/>
</dbReference>
<feature type="transmembrane region" description="Helical" evidence="6">
    <location>
        <begin position="695"/>
        <end position="714"/>
    </location>
</feature>
<dbReference type="NCBIfam" id="TIGR03057">
    <property type="entry name" value="xxxLxxG_by_4"/>
    <property type="match status" value="4"/>
</dbReference>